<organism evidence="2 3">
    <name type="scientific">Linum trigynum</name>
    <dbReference type="NCBI Taxonomy" id="586398"/>
    <lineage>
        <taxon>Eukaryota</taxon>
        <taxon>Viridiplantae</taxon>
        <taxon>Streptophyta</taxon>
        <taxon>Embryophyta</taxon>
        <taxon>Tracheophyta</taxon>
        <taxon>Spermatophyta</taxon>
        <taxon>Magnoliopsida</taxon>
        <taxon>eudicotyledons</taxon>
        <taxon>Gunneridae</taxon>
        <taxon>Pentapetalae</taxon>
        <taxon>rosids</taxon>
        <taxon>fabids</taxon>
        <taxon>Malpighiales</taxon>
        <taxon>Linaceae</taxon>
        <taxon>Linum</taxon>
    </lineage>
</organism>
<reference evidence="2 3" key="1">
    <citation type="submission" date="2024-04" db="EMBL/GenBank/DDBJ databases">
        <authorList>
            <person name="Fracassetti M."/>
        </authorList>
    </citation>
    <scope>NUCLEOTIDE SEQUENCE [LARGE SCALE GENOMIC DNA]</scope>
</reference>
<dbReference type="EMBL" id="OZ034816">
    <property type="protein sequence ID" value="CAL1377605.1"/>
    <property type="molecule type" value="Genomic_DNA"/>
</dbReference>
<keyword evidence="3" id="KW-1185">Reference proteome</keyword>
<accession>A0AAV2DW62</accession>
<gene>
    <name evidence="2" type="ORF">LTRI10_LOCUS19240</name>
</gene>
<proteinExistence type="predicted"/>
<evidence type="ECO:0000256" key="1">
    <source>
        <dbReference type="SAM" id="Phobius"/>
    </source>
</evidence>
<sequence length="126" mass="14451">MRSVCRRIKITTLVRDTPVQFRPQWRILHRLLTHLVVPSLLGGGQVILCGMVVLHTMGRPQESLHLGSVMATSFSRILGRPRIYNMHLGPIITRFSRYFGVDTANYTEVGQIEIYPVETLHQMRLV</sequence>
<keyword evidence="1" id="KW-0472">Membrane</keyword>
<protein>
    <submittedName>
        <fullName evidence="2">Uncharacterized protein</fullName>
    </submittedName>
</protein>
<evidence type="ECO:0000313" key="2">
    <source>
        <dbReference type="EMBL" id="CAL1377605.1"/>
    </source>
</evidence>
<dbReference type="Proteomes" id="UP001497516">
    <property type="component" value="Chromosome 3"/>
</dbReference>
<name>A0AAV2DW62_9ROSI</name>
<dbReference type="AlphaFoldDB" id="A0AAV2DW62"/>
<feature type="transmembrane region" description="Helical" evidence="1">
    <location>
        <begin position="31"/>
        <end position="57"/>
    </location>
</feature>
<keyword evidence="1" id="KW-1133">Transmembrane helix</keyword>
<keyword evidence="1" id="KW-0812">Transmembrane</keyword>
<evidence type="ECO:0000313" key="3">
    <source>
        <dbReference type="Proteomes" id="UP001497516"/>
    </source>
</evidence>